<sequence>MDLSSFTANPNDMTALFAIRGEPQTAKRGKAKPTMIPLPKHAKGERFIRGPIPLAWFKLASGCGNRAEAVAVLLWYMAGCQNRNPVKMTPNVLSELSVHPKTARRVLQKMADKGLVLVEFKRGRSPLVTIVSPESAEAIRPTASTDGSKE</sequence>
<name>A0A5C6D558_9BACT</name>
<evidence type="ECO:0000313" key="1">
    <source>
        <dbReference type="EMBL" id="TWU32283.1"/>
    </source>
</evidence>
<keyword evidence="2" id="KW-1185">Reference proteome</keyword>
<accession>A0A5C6D558</accession>
<evidence type="ECO:0000313" key="2">
    <source>
        <dbReference type="Proteomes" id="UP000319143"/>
    </source>
</evidence>
<dbReference type="Proteomes" id="UP000319143">
    <property type="component" value="Unassembled WGS sequence"/>
</dbReference>
<dbReference type="EMBL" id="SJPV01000013">
    <property type="protein sequence ID" value="TWU32283.1"/>
    <property type="molecule type" value="Genomic_DNA"/>
</dbReference>
<organism evidence="1 2">
    <name type="scientific">Novipirellula artificiosorum</name>
    <dbReference type="NCBI Taxonomy" id="2528016"/>
    <lineage>
        <taxon>Bacteria</taxon>
        <taxon>Pseudomonadati</taxon>
        <taxon>Planctomycetota</taxon>
        <taxon>Planctomycetia</taxon>
        <taxon>Pirellulales</taxon>
        <taxon>Pirellulaceae</taxon>
        <taxon>Novipirellula</taxon>
    </lineage>
</organism>
<protein>
    <submittedName>
        <fullName evidence="1">Uncharacterized protein</fullName>
    </submittedName>
</protein>
<comment type="caution">
    <text evidence="1">The sequence shown here is derived from an EMBL/GenBank/DDBJ whole genome shotgun (WGS) entry which is preliminary data.</text>
</comment>
<proteinExistence type="predicted"/>
<dbReference type="OrthoDB" id="292162at2"/>
<gene>
    <name evidence="1" type="ORF">Poly41_57690</name>
</gene>
<reference evidence="1 2" key="1">
    <citation type="submission" date="2019-02" db="EMBL/GenBank/DDBJ databases">
        <title>Deep-cultivation of Planctomycetes and their phenomic and genomic characterization uncovers novel biology.</title>
        <authorList>
            <person name="Wiegand S."/>
            <person name="Jogler M."/>
            <person name="Boedeker C."/>
            <person name="Pinto D."/>
            <person name="Vollmers J."/>
            <person name="Rivas-Marin E."/>
            <person name="Kohn T."/>
            <person name="Peeters S.H."/>
            <person name="Heuer A."/>
            <person name="Rast P."/>
            <person name="Oberbeckmann S."/>
            <person name="Bunk B."/>
            <person name="Jeske O."/>
            <person name="Meyerdierks A."/>
            <person name="Storesund J.E."/>
            <person name="Kallscheuer N."/>
            <person name="Luecker S."/>
            <person name="Lage O.M."/>
            <person name="Pohl T."/>
            <person name="Merkel B.J."/>
            <person name="Hornburger P."/>
            <person name="Mueller R.-W."/>
            <person name="Bruemmer F."/>
            <person name="Labrenz M."/>
            <person name="Spormann A.M."/>
            <person name="Op Den Camp H."/>
            <person name="Overmann J."/>
            <person name="Amann R."/>
            <person name="Jetten M.S.M."/>
            <person name="Mascher T."/>
            <person name="Medema M.H."/>
            <person name="Devos D.P."/>
            <person name="Kaster A.-K."/>
            <person name="Ovreas L."/>
            <person name="Rohde M."/>
            <person name="Galperin M.Y."/>
            <person name="Jogler C."/>
        </authorList>
    </citation>
    <scope>NUCLEOTIDE SEQUENCE [LARGE SCALE GENOMIC DNA]</scope>
    <source>
        <strain evidence="1 2">Poly41</strain>
    </source>
</reference>
<dbReference type="AlphaFoldDB" id="A0A5C6D558"/>
<dbReference type="RefSeq" id="WP_146530514.1">
    <property type="nucleotide sequence ID" value="NZ_SJPV01000013.1"/>
</dbReference>